<gene>
    <name evidence="2" type="ORF">GHT06_015748</name>
</gene>
<feature type="transmembrane region" description="Helical" evidence="1">
    <location>
        <begin position="362"/>
        <end position="382"/>
    </location>
</feature>
<comment type="caution">
    <text evidence="2">The sequence shown here is derived from an EMBL/GenBank/DDBJ whole genome shotgun (WGS) entry which is preliminary data.</text>
</comment>
<dbReference type="Proteomes" id="UP000820818">
    <property type="component" value="Linkage Group LG5"/>
</dbReference>
<feature type="transmembrane region" description="Helical" evidence="1">
    <location>
        <begin position="335"/>
        <end position="355"/>
    </location>
</feature>
<reference evidence="2 3" key="1">
    <citation type="submission" date="2022-05" db="EMBL/GenBank/DDBJ databases">
        <title>A multi-omics perspective on studying reproductive biology in Daphnia sinensis.</title>
        <authorList>
            <person name="Jia J."/>
        </authorList>
    </citation>
    <scope>NUCLEOTIDE SEQUENCE [LARGE SCALE GENOMIC DNA]</scope>
    <source>
        <strain evidence="2 3">WSL</strain>
    </source>
</reference>
<feature type="transmembrane region" description="Helical" evidence="1">
    <location>
        <begin position="67"/>
        <end position="90"/>
    </location>
</feature>
<accession>A0AAD5PWG1</accession>
<sequence>MAIVALSEEQADLLLNIREDPTEIELNSAVQNYNNNKSTAGKSGKFKSRAILCTQQFARLFPSPHRCLLHVTSFCHVFLALALLVVIPKYAQITSGVGGDNFSALFFVLAITATALVILMGLRKFWDRSFSIYSKLEIQNILRDSIVFTVSLLGLSYCCEVDRVPCHLQDGLLFLCIPFSILYMSITKNKEKMNKSAKLIGMLAGFMSLVFLATVPMLAYRFSCRGHEISTNQEENVEPITRPVWILAYIMFIGFLACSLCDFWSCIQDHEDSSRKSFEWTVWFHFFAFISILCLFWTNILPSFGMANGIYDFSAKLSSIWNCYFSSHCHTASKLGFLVPVFWLLFLYMSNLLVYRFQSNPVYVMCNACLAIPLLSVFYSLFLFDQMSGIQVKVSLSLGSLITMVTFPIAYAILSCYHSTSVVFNLLDSFDIY</sequence>
<dbReference type="EMBL" id="WJBH02000005">
    <property type="protein sequence ID" value="KAI9558959.1"/>
    <property type="molecule type" value="Genomic_DNA"/>
</dbReference>
<name>A0AAD5PWG1_9CRUS</name>
<evidence type="ECO:0000313" key="2">
    <source>
        <dbReference type="EMBL" id="KAI9558959.1"/>
    </source>
</evidence>
<keyword evidence="1" id="KW-0472">Membrane</keyword>
<keyword evidence="1" id="KW-1133">Transmembrane helix</keyword>
<organism evidence="2 3">
    <name type="scientific">Daphnia sinensis</name>
    <dbReference type="NCBI Taxonomy" id="1820382"/>
    <lineage>
        <taxon>Eukaryota</taxon>
        <taxon>Metazoa</taxon>
        <taxon>Ecdysozoa</taxon>
        <taxon>Arthropoda</taxon>
        <taxon>Crustacea</taxon>
        <taxon>Branchiopoda</taxon>
        <taxon>Diplostraca</taxon>
        <taxon>Cladocera</taxon>
        <taxon>Anomopoda</taxon>
        <taxon>Daphniidae</taxon>
        <taxon>Daphnia</taxon>
        <taxon>Daphnia similis group</taxon>
    </lineage>
</organism>
<dbReference type="AlphaFoldDB" id="A0AAD5PWG1"/>
<feature type="transmembrane region" description="Helical" evidence="1">
    <location>
        <begin position="243"/>
        <end position="265"/>
    </location>
</feature>
<keyword evidence="3" id="KW-1185">Reference proteome</keyword>
<feature type="transmembrane region" description="Helical" evidence="1">
    <location>
        <begin position="394"/>
        <end position="414"/>
    </location>
</feature>
<evidence type="ECO:0008006" key="4">
    <source>
        <dbReference type="Google" id="ProtNLM"/>
    </source>
</evidence>
<keyword evidence="1" id="KW-0812">Transmembrane</keyword>
<evidence type="ECO:0000256" key="1">
    <source>
        <dbReference type="SAM" id="Phobius"/>
    </source>
</evidence>
<feature type="transmembrane region" description="Helical" evidence="1">
    <location>
        <begin position="277"/>
        <end position="298"/>
    </location>
</feature>
<protein>
    <recommendedName>
        <fullName evidence="4">Transmembrane protein</fullName>
    </recommendedName>
</protein>
<feature type="transmembrane region" description="Helical" evidence="1">
    <location>
        <begin position="102"/>
        <end position="120"/>
    </location>
</feature>
<evidence type="ECO:0000313" key="3">
    <source>
        <dbReference type="Proteomes" id="UP000820818"/>
    </source>
</evidence>
<proteinExistence type="predicted"/>
<feature type="transmembrane region" description="Helical" evidence="1">
    <location>
        <begin position="199"/>
        <end position="223"/>
    </location>
</feature>